<reference evidence="2 3" key="1">
    <citation type="submission" date="2024-08" db="EMBL/GenBank/DDBJ databases">
        <authorList>
            <person name="Cucini C."/>
            <person name="Frati F."/>
        </authorList>
    </citation>
    <scope>NUCLEOTIDE SEQUENCE [LARGE SCALE GENOMIC DNA]</scope>
</reference>
<dbReference type="PROSITE" id="PS50309">
    <property type="entry name" value="DC"/>
    <property type="match status" value="1"/>
</dbReference>
<name>A0ABP1QE43_9HEXA</name>
<keyword evidence="3" id="KW-1185">Reference proteome</keyword>
<dbReference type="EMBL" id="CAXLJM020000027">
    <property type="protein sequence ID" value="CAL8095089.1"/>
    <property type="molecule type" value="Genomic_DNA"/>
</dbReference>
<feature type="domain" description="Doublecortin" evidence="1">
    <location>
        <begin position="168"/>
        <end position="252"/>
    </location>
</feature>
<dbReference type="InterPro" id="IPR036572">
    <property type="entry name" value="Doublecortin_dom_sf"/>
</dbReference>
<dbReference type="Gene3D" id="3.10.20.230">
    <property type="entry name" value="Doublecortin domain"/>
    <property type="match status" value="1"/>
</dbReference>
<protein>
    <recommendedName>
        <fullName evidence="1">Doublecortin domain-containing protein</fullName>
    </recommendedName>
</protein>
<dbReference type="Proteomes" id="UP001642540">
    <property type="component" value="Unassembled WGS sequence"/>
</dbReference>
<sequence length="282" mass="33123">MNFPYEPRQYGDTGDDSRFIRNSCIKPKPNIKTWNINDEENFPSSMRCHNLNLNDEDGSCDVTVSYHRLHETPYANHRENNDFEVESHHATDVSRRNSITSHAYDETKEENRSTFNFAQPNEKQKTPKKIPKCKFCADSDGTCPCPIHLPAVRSRYMRVFMDNNQNSITINVFKNGENRETPTMIHISKFHMCSMDDIMRVIDKFVRFPVGYAYALYTLLGDLVEDPMELEPYETYIVVNNCKKKFVHMEYGCKKPTAIYMNRCRRIPYASTYMVPKYPMRK</sequence>
<proteinExistence type="predicted"/>
<evidence type="ECO:0000313" key="3">
    <source>
        <dbReference type="Proteomes" id="UP001642540"/>
    </source>
</evidence>
<gene>
    <name evidence="2" type="ORF">ODALV1_LOCUS8968</name>
</gene>
<dbReference type="SUPFAM" id="SSF89837">
    <property type="entry name" value="Doublecortin (DC)"/>
    <property type="match status" value="1"/>
</dbReference>
<evidence type="ECO:0000259" key="1">
    <source>
        <dbReference type="PROSITE" id="PS50309"/>
    </source>
</evidence>
<accession>A0ABP1QE43</accession>
<dbReference type="InterPro" id="IPR003533">
    <property type="entry name" value="Doublecortin_dom"/>
</dbReference>
<organism evidence="2 3">
    <name type="scientific">Orchesella dallaii</name>
    <dbReference type="NCBI Taxonomy" id="48710"/>
    <lineage>
        <taxon>Eukaryota</taxon>
        <taxon>Metazoa</taxon>
        <taxon>Ecdysozoa</taxon>
        <taxon>Arthropoda</taxon>
        <taxon>Hexapoda</taxon>
        <taxon>Collembola</taxon>
        <taxon>Entomobryomorpha</taxon>
        <taxon>Entomobryoidea</taxon>
        <taxon>Orchesellidae</taxon>
        <taxon>Orchesellinae</taxon>
        <taxon>Orchesella</taxon>
    </lineage>
</organism>
<evidence type="ECO:0000313" key="2">
    <source>
        <dbReference type="EMBL" id="CAL8095089.1"/>
    </source>
</evidence>
<comment type="caution">
    <text evidence="2">The sequence shown here is derived from an EMBL/GenBank/DDBJ whole genome shotgun (WGS) entry which is preliminary data.</text>
</comment>